<evidence type="ECO:0000259" key="2">
    <source>
        <dbReference type="PROSITE" id="PS50222"/>
    </source>
</evidence>
<accession>A0A067CZK5</accession>
<dbReference type="EMBL" id="KK583196">
    <property type="protein sequence ID" value="KDO31966.1"/>
    <property type="molecule type" value="Genomic_DNA"/>
</dbReference>
<dbReference type="InterPro" id="IPR018247">
    <property type="entry name" value="EF_Hand_1_Ca_BS"/>
</dbReference>
<proteinExistence type="predicted"/>
<dbReference type="InterPro" id="IPR011990">
    <property type="entry name" value="TPR-like_helical_dom_sf"/>
</dbReference>
<dbReference type="Gene3D" id="1.25.40.10">
    <property type="entry name" value="Tetratricopeptide repeat domain"/>
    <property type="match status" value="1"/>
</dbReference>
<dbReference type="SMART" id="SM00054">
    <property type="entry name" value="EFh"/>
    <property type="match status" value="2"/>
</dbReference>
<reference evidence="3 4" key="1">
    <citation type="journal article" date="2013" name="PLoS Genet.">
        <title>Distinctive expansion of potential virulence genes in the genome of the oomycete fish pathogen Saprolegnia parasitica.</title>
        <authorList>
            <person name="Jiang R.H."/>
            <person name="de Bruijn I."/>
            <person name="Haas B.J."/>
            <person name="Belmonte R."/>
            <person name="Lobach L."/>
            <person name="Christie J."/>
            <person name="van den Ackerveken G."/>
            <person name="Bottin A."/>
            <person name="Bulone V."/>
            <person name="Diaz-Moreno S.M."/>
            <person name="Dumas B."/>
            <person name="Fan L."/>
            <person name="Gaulin E."/>
            <person name="Govers F."/>
            <person name="Grenville-Briggs L.J."/>
            <person name="Horner N.R."/>
            <person name="Levin J.Z."/>
            <person name="Mammella M."/>
            <person name="Meijer H.J."/>
            <person name="Morris P."/>
            <person name="Nusbaum C."/>
            <person name="Oome S."/>
            <person name="Phillips A.J."/>
            <person name="van Rooyen D."/>
            <person name="Rzeszutek E."/>
            <person name="Saraiva M."/>
            <person name="Secombes C.J."/>
            <person name="Seidl M.F."/>
            <person name="Snel B."/>
            <person name="Stassen J.H."/>
            <person name="Sykes S."/>
            <person name="Tripathy S."/>
            <person name="van den Berg H."/>
            <person name="Vega-Arreguin J.C."/>
            <person name="Wawra S."/>
            <person name="Young S.K."/>
            <person name="Zeng Q."/>
            <person name="Dieguez-Uribeondo J."/>
            <person name="Russ C."/>
            <person name="Tyler B.M."/>
            <person name="van West P."/>
        </authorList>
    </citation>
    <scope>NUCLEOTIDE SEQUENCE [LARGE SCALE GENOMIC DNA]</scope>
    <source>
        <strain evidence="3 4">CBS 223.65</strain>
    </source>
</reference>
<keyword evidence="4" id="KW-1185">Reference proteome</keyword>
<keyword evidence="1" id="KW-0106">Calcium</keyword>
<evidence type="ECO:0000313" key="3">
    <source>
        <dbReference type="EMBL" id="KDO31966.1"/>
    </source>
</evidence>
<dbReference type="GO" id="GO:0005509">
    <property type="term" value="F:calcium ion binding"/>
    <property type="evidence" value="ECO:0007669"/>
    <property type="project" value="InterPro"/>
</dbReference>
<dbReference type="Pfam" id="PF13499">
    <property type="entry name" value="EF-hand_7"/>
    <property type="match status" value="1"/>
</dbReference>
<feature type="domain" description="EF-hand" evidence="2">
    <location>
        <begin position="215"/>
        <end position="250"/>
    </location>
</feature>
<dbReference type="OMA" id="TENHERD"/>
<sequence length="261" mass="29403">MSSTLERQQLEEASRSLHIAIEKSQLLQKLVRISPHYRDIAIDDARLHEANCVVALASVKRLLSAFAADPAKRVAAMAEVDELLSTADDAYNEIRTVRSDECKRGHGNVLRERGTIYFHATDFSRAEAAWTASCRCFEELGDASAASELLKKLEKLRHVRDVNAYAQQLVERTTENHERDALLKAFATFDRDHSGEIDTAEFAALSVELGTFPALSPDEVKEAFAQLDTSANQKISFGEFWTWWCTDEVQAYAQKHKSQRK</sequence>
<dbReference type="InterPro" id="IPR011992">
    <property type="entry name" value="EF-hand-dom_pair"/>
</dbReference>
<dbReference type="Gene3D" id="1.10.238.10">
    <property type="entry name" value="EF-hand"/>
    <property type="match status" value="1"/>
</dbReference>
<evidence type="ECO:0000256" key="1">
    <source>
        <dbReference type="ARBA" id="ARBA00022837"/>
    </source>
</evidence>
<dbReference type="CDD" id="cd00051">
    <property type="entry name" value="EFh"/>
    <property type="match status" value="1"/>
</dbReference>
<dbReference type="PROSITE" id="PS50222">
    <property type="entry name" value="EF_HAND_2"/>
    <property type="match status" value="2"/>
</dbReference>
<dbReference type="KEGG" id="spar:SPRG_03182"/>
<dbReference type="VEuPathDB" id="FungiDB:SPRG_03182"/>
<dbReference type="RefSeq" id="XP_012197162.1">
    <property type="nucleotide sequence ID" value="XM_012341772.1"/>
</dbReference>
<dbReference type="SUPFAM" id="SSF47473">
    <property type="entry name" value="EF-hand"/>
    <property type="match status" value="1"/>
</dbReference>
<dbReference type="GeneID" id="24125708"/>
<name>A0A067CZK5_SAPPC</name>
<dbReference type="PROSITE" id="PS00018">
    <property type="entry name" value="EF_HAND_1"/>
    <property type="match status" value="2"/>
</dbReference>
<dbReference type="Proteomes" id="UP000030745">
    <property type="component" value="Unassembled WGS sequence"/>
</dbReference>
<gene>
    <name evidence="3" type="ORF">SPRG_03182</name>
</gene>
<protein>
    <recommendedName>
        <fullName evidence="2">EF-hand domain-containing protein</fullName>
    </recommendedName>
</protein>
<feature type="domain" description="EF-hand" evidence="2">
    <location>
        <begin position="177"/>
        <end position="212"/>
    </location>
</feature>
<dbReference type="OrthoDB" id="26525at2759"/>
<dbReference type="AlphaFoldDB" id="A0A067CZK5"/>
<dbReference type="InterPro" id="IPR002048">
    <property type="entry name" value="EF_hand_dom"/>
</dbReference>
<organism evidence="3 4">
    <name type="scientific">Saprolegnia parasitica (strain CBS 223.65)</name>
    <dbReference type="NCBI Taxonomy" id="695850"/>
    <lineage>
        <taxon>Eukaryota</taxon>
        <taxon>Sar</taxon>
        <taxon>Stramenopiles</taxon>
        <taxon>Oomycota</taxon>
        <taxon>Saprolegniomycetes</taxon>
        <taxon>Saprolegniales</taxon>
        <taxon>Saprolegniaceae</taxon>
        <taxon>Saprolegnia</taxon>
    </lineage>
</organism>
<evidence type="ECO:0000313" key="4">
    <source>
        <dbReference type="Proteomes" id="UP000030745"/>
    </source>
</evidence>